<evidence type="ECO:0000313" key="3">
    <source>
        <dbReference type="RefSeq" id="XP_005093346.1"/>
    </source>
</evidence>
<dbReference type="GO" id="GO:0016301">
    <property type="term" value="F:kinase activity"/>
    <property type="evidence" value="ECO:0007669"/>
    <property type="project" value="UniProtKB-KW"/>
</dbReference>
<evidence type="ECO:0000313" key="2">
    <source>
        <dbReference type="Proteomes" id="UP000694888"/>
    </source>
</evidence>
<proteinExistence type="predicted"/>
<keyword evidence="3" id="KW-0418">Kinase</keyword>
<gene>
    <name evidence="3" type="primary">LOC101845451</name>
</gene>
<keyword evidence="3" id="KW-0808">Transferase</keyword>
<name>A0ABM0JGT4_APLCA</name>
<keyword evidence="2" id="KW-1185">Reference proteome</keyword>
<feature type="coiled-coil region" evidence="1">
    <location>
        <begin position="175"/>
        <end position="237"/>
    </location>
</feature>
<dbReference type="PANTHER" id="PTHR35155">
    <property type="entry name" value="SPERMATOGENESIS-ASSOCIATED PROTEIN 24"/>
    <property type="match status" value="1"/>
</dbReference>
<dbReference type="Pfam" id="PF15175">
    <property type="entry name" value="SPATA24"/>
    <property type="match status" value="1"/>
</dbReference>
<organism evidence="2 3">
    <name type="scientific">Aplysia californica</name>
    <name type="common">California sea hare</name>
    <dbReference type="NCBI Taxonomy" id="6500"/>
    <lineage>
        <taxon>Eukaryota</taxon>
        <taxon>Metazoa</taxon>
        <taxon>Spiralia</taxon>
        <taxon>Lophotrochozoa</taxon>
        <taxon>Mollusca</taxon>
        <taxon>Gastropoda</taxon>
        <taxon>Heterobranchia</taxon>
        <taxon>Euthyneura</taxon>
        <taxon>Tectipleura</taxon>
        <taxon>Aplysiida</taxon>
        <taxon>Aplysioidea</taxon>
        <taxon>Aplysiidae</taxon>
        <taxon>Aplysia</taxon>
    </lineage>
</organism>
<protein>
    <submittedName>
        <fullName evidence="3">Serine/threonine-protein kinase MRCK beta</fullName>
    </submittedName>
</protein>
<dbReference type="InterPro" id="IPR029176">
    <property type="entry name" value="SPATA24"/>
</dbReference>
<accession>A0ABM0JGT4</accession>
<evidence type="ECO:0000256" key="1">
    <source>
        <dbReference type="SAM" id="Coils"/>
    </source>
</evidence>
<sequence>MAADVREEDVKCELSSRSALSKESDDEVSSSLCSTEYMPSYLIVQEQMRDLILTQKSAAEELVRSNISILNASKQSFNTTVESQEEKIRCLEATIQSDYVPRDVHESLQKKLEDDHVPLDKYNQLKKQFKEECEKHVQTQTRLREVLDQLDSSLHQISGLTMEREKDKATFEAGYDALRDEISALLKRNSELEEKLDDKCKVNSELEDRITRQHGEIEDLQEQKVQQKLKFRQKMTETEVAKQQEAYLNRVLSGEEKKKTKR</sequence>
<dbReference type="GeneID" id="101845451"/>
<dbReference type="PANTHER" id="PTHR35155:SF1">
    <property type="entry name" value="SPERMATOGENESIS-ASSOCIATED PROTEIN 24"/>
    <property type="match status" value="1"/>
</dbReference>
<reference evidence="3" key="1">
    <citation type="submission" date="2025-08" db="UniProtKB">
        <authorList>
            <consortium name="RefSeq"/>
        </authorList>
    </citation>
    <scope>IDENTIFICATION</scope>
</reference>
<dbReference type="RefSeq" id="XP_005093346.1">
    <property type="nucleotide sequence ID" value="XM_005093289.3"/>
</dbReference>
<dbReference type="Proteomes" id="UP000694888">
    <property type="component" value="Unplaced"/>
</dbReference>
<keyword evidence="1" id="KW-0175">Coiled coil</keyword>